<reference evidence="2" key="1">
    <citation type="submission" date="2012-02" db="EMBL/GenBank/DDBJ databases">
        <title>Genome sequencing of Giardia lamblia Genotypes A2 and B isolates (DH and GS) and comparative analysis with the genomes of Genotypes A1 and E (WB and Pig).</title>
        <authorList>
            <person name="Adam R."/>
            <person name="Dahlstrom E."/>
            <person name="Martens C."/>
            <person name="Bruno D."/>
            <person name="Barbian K."/>
            <person name="Porcella S.F."/>
            <person name="Nash T."/>
        </authorList>
    </citation>
    <scope>NUCLEOTIDE SEQUENCE</scope>
    <source>
        <strain evidence="2">GS</strain>
    </source>
</reference>
<reference evidence="1 2" key="2">
    <citation type="journal article" date="2013" name="Genome Biol. Evol.">
        <title>Genome sequencing of Giardia lamblia genotypes A2 and B isolates (DH and GS) and comparative analysis with the genomes of genotypes A1 and E (WB and Pig).</title>
        <authorList>
            <person name="Adam R.D."/>
            <person name="Dahlstrom E.W."/>
            <person name="Martens C.A."/>
            <person name="Bruno D.P."/>
            <person name="Barbian K.D."/>
            <person name="Ricklefs S.M."/>
            <person name="Hernandez M.M."/>
            <person name="Narla N.P."/>
            <person name="Patel R.B."/>
            <person name="Porcella S.F."/>
            <person name="Nash T.E."/>
        </authorList>
    </citation>
    <scope>NUCLEOTIDE SEQUENCE [LARGE SCALE GENOMIC DNA]</scope>
    <source>
        <strain evidence="1 2">GS</strain>
    </source>
</reference>
<protein>
    <submittedName>
        <fullName evidence="1">Chromosome segregation ATPase</fullName>
    </submittedName>
</protein>
<organism evidence="1 2">
    <name type="scientific">Giardia intestinalis</name>
    <name type="common">Giardia lamblia</name>
    <dbReference type="NCBI Taxonomy" id="5741"/>
    <lineage>
        <taxon>Eukaryota</taxon>
        <taxon>Metamonada</taxon>
        <taxon>Diplomonadida</taxon>
        <taxon>Hexamitidae</taxon>
        <taxon>Giardiinae</taxon>
        <taxon>Giardia</taxon>
    </lineage>
</organism>
<comment type="caution">
    <text evidence="1">The sequence shown here is derived from an EMBL/GenBank/DDBJ whole genome shotgun (WGS) entry which is preliminary data.</text>
</comment>
<sequence length="39" mass="4148">MIAAEQGCPACVAQLLAEAGHLAHGRLPCLADRRGRDLY</sequence>
<evidence type="ECO:0000313" key="2">
    <source>
        <dbReference type="Proteomes" id="UP000018040"/>
    </source>
</evidence>
<evidence type="ECO:0000313" key="1">
    <source>
        <dbReference type="EMBL" id="ESU40558.1"/>
    </source>
</evidence>
<gene>
    <name evidence="1" type="ORF">GSB_150338</name>
</gene>
<dbReference type="EMBL" id="AHHH01000203">
    <property type="protein sequence ID" value="ESU40558.1"/>
    <property type="molecule type" value="Genomic_DNA"/>
</dbReference>
<proteinExistence type="predicted"/>
<dbReference type="AlphaFoldDB" id="V6TNJ7"/>
<accession>V6TNJ7</accession>
<dbReference type="Proteomes" id="UP000018040">
    <property type="component" value="Unassembled WGS sequence"/>
</dbReference>
<name>V6TNJ7_GIAIN</name>